<feature type="repeat" description="TPR" evidence="1">
    <location>
        <begin position="806"/>
        <end position="839"/>
    </location>
</feature>
<dbReference type="Gene3D" id="3.40.50.300">
    <property type="entry name" value="P-loop containing nucleotide triphosphate hydrolases"/>
    <property type="match status" value="1"/>
</dbReference>
<feature type="repeat" description="TPR" evidence="1">
    <location>
        <begin position="932"/>
        <end position="965"/>
    </location>
</feature>
<feature type="domain" description="Nucleoside phosphorylase" evidence="4">
    <location>
        <begin position="11"/>
        <end position="132"/>
    </location>
</feature>
<proteinExistence type="predicted"/>
<evidence type="ECO:0000256" key="2">
    <source>
        <dbReference type="SAM" id="SignalP"/>
    </source>
</evidence>
<dbReference type="Gene3D" id="3.40.50.1580">
    <property type="entry name" value="Nucleoside phosphorylase domain"/>
    <property type="match status" value="1"/>
</dbReference>
<dbReference type="InterPro" id="IPR000845">
    <property type="entry name" value="Nucleoside_phosphorylase_d"/>
</dbReference>
<comment type="caution">
    <text evidence="5">The sequence shown here is derived from an EMBL/GenBank/DDBJ whole genome shotgun (WGS) entry which is preliminary data.</text>
</comment>
<dbReference type="PROSITE" id="PS50293">
    <property type="entry name" value="TPR_REGION"/>
    <property type="match status" value="1"/>
</dbReference>
<dbReference type="Pfam" id="PF13424">
    <property type="entry name" value="TPR_12"/>
    <property type="match status" value="3"/>
</dbReference>
<dbReference type="InterPro" id="IPR053137">
    <property type="entry name" value="NLR-like"/>
</dbReference>
<keyword evidence="6" id="KW-1185">Reference proteome</keyword>
<dbReference type="SUPFAM" id="SSF52540">
    <property type="entry name" value="P-loop containing nucleoside triphosphate hydrolases"/>
    <property type="match status" value="1"/>
</dbReference>
<dbReference type="InterPro" id="IPR035994">
    <property type="entry name" value="Nucleoside_phosphorylase_sf"/>
</dbReference>
<dbReference type="InterPro" id="IPR011990">
    <property type="entry name" value="TPR-like_helical_dom_sf"/>
</dbReference>
<feature type="chain" id="PRO_5041973933" evidence="2">
    <location>
        <begin position="27"/>
        <end position="993"/>
    </location>
</feature>
<feature type="repeat" description="TPR" evidence="1">
    <location>
        <begin position="764"/>
        <end position="797"/>
    </location>
</feature>
<evidence type="ECO:0000256" key="1">
    <source>
        <dbReference type="PROSITE-ProRule" id="PRU00339"/>
    </source>
</evidence>
<dbReference type="InterPro" id="IPR027417">
    <property type="entry name" value="P-loop_NTPase"/>
</dbReference>
<evidence type="ECO:0000259" key="3">
    <source>
        <dbReference type="Pfam" id="PF00931"/>
    </source>
</evidence>
<dbReference type="EMBL" id="VCAU01000060">
    <property type="protein sequence ID" value="KAF9887507.1"/>
    <property type="molecule type" value="Genomic_DNA"/>
</dbReference>
<dbReference type="PROSITE" id="PS50005">
    <property type="entry name" value="TPR"/>
    <property type="match status" value="6"/>
</dbReference>
<dbReference type="Gene3D" id="1.25.40.10">
    <property type="entry name" value="Tetratricopeptide repeat domain"/>
    <property type="match status" value="2"/>
</dbReference>
<dbReference type="Pfam" id="PF01048">
    <property type="entry name" value="PNP_UDP_1"/>
    <property type="match status" value="1"/>
</dbReference>
<feature type="signal peptide" evidence="2">
    <location>
        <begin position="1"/>
        <end position="26"/>
    </location>
</feature>
<dbReference type="GO" id="GO:0003824">
    <property type="term" value="F:catalytic activity"/>
    <property type="evidence" value="ECO:0007669"/>
    <property type="project" value="InterPro"/>
</dbReference>
<gene>
    <name evidence="5" type="ORF">FE257_010085</name>
</gene>
<dbReference type="PRINTS" id="PR00364">
    <property type="entry name" value="DISEASERSIST"/>
</dbReference>
<dbReference type="SUPFAM" id="SSF53167">
    <property type="entry name" value="Purine and uridine phosphorylases"/>
    <property type="match status" value="1"/>
</dbReference>
<dbReference type="PANTHER" id="PTHR46082:SF6">
    <property type="entry name" value="AAA+ ATPASE DOMAIN-CONTAINING PROTEIN-RELATED"/>
    <property type="match status" value="1"/>
</dbReference>
<dbReference type="AlphaFoldDB" id="A0AAD4CKY3"/>
<organism evidence="5 6">
    <name type="scientific">Aspergillus nanangensis</name>
    <dbReference type="NCBI Taxonomy" id="2582783"/>
    <lineage>
        <taxon>Eukaryota</taxon>
        <taxon>Fungi</taxon>
        <taxon>Dikarya</taxon>
        <taxon>Ascomycota</taxon>
        <taxon>Pezizomycotina</taxon>
        <taxon>Eurotiomycetes</taxon>
        <taxon>Eurotiomycetidae</taxon>
        <taxon>Eurotiales</taxon>
        <taxon>Aspergillaceae</taxon>
        <taxon>Aspergillus</taxon>
        <taxon>Aspergillus subgen. Circumdati</taxon>
    </lineage>
</organism>
<feature type="repeat" description="TPR" evidence="1">
    <location>
        <begin position="890"/>
        <end position="923"/>
    </location>
</feature>
<dbReference type="NCBIfam" id="NF040586">
    <property type="entry name" value="FxSxx_TPR"/>
    <property type="match status" value="1"/>
</dbReference>
<name>A0AAD4CKY3_ASPNN</name>
<feature type="repeat" description="TPR" evidence="1">
    <location>
        <begin position="727"/>
        <end position="760"/>
    </location>
</feature>
<evidence type="ECO:0000313" key="6">
    <source>
        <dbReference type="Proteomes" id="UP001194746"/>
    </source>
</evidence>
<keyword evidence="2" id="KW-0732">Signal</keyword>
<dbReference type="InterPro" id="IPR019734">
    <property type="entry name" value="TPR_rpt"/>
</dbReference>
<dbReference type="InterPro" id="IPR002182">
    <property type="entry name" value="NB-ARC"/>
</dbReference>
<evidence type="ECO:0000259" key="4">
    <source>
        <dbReference type="Pfam" id="PF01048"/>
    </source>
</evidence>
<reference evidence="5" key="2">
    <citation type="submission" date="2020-02" db="EMBL/GenBank/DDBJ databases">
        <authorList>
            <person name="Gilchrist C.L.M."/>
            <person name="Chooi Y.-H."/>
        </authorList>
    </citation>
    <scope>NUCLEOTIDE SEQUENCE</scope>
    <source>
        <strain evidence="5">MST-FP2251</strain>
    </source>
</reference>
<keyword evidence="1" id="KW-0802">TPR repeat</keyword>
<feature type="repeat" description="TPR" evidence="1">
    <location>
        <begin position="848"/>
        <end position="881"/>
    </location>
</feature>
<dbReference type="PANTHER" id="PTHR46082">
    <property type="entry name" value="ATP/GTP-BINDING PROTEIN-RELATED"/>
    <property type="match status" value="1"/>
</dbReference>
<feature type="domain" description="NB-ARC" evidence="3">
    <location>
        <begin position="285"/>
        <end position="436"/>
    </location>
</feature>
<dbReference type="SUPFAM" id="SSF48452">
    <property type="entry name" value="TPR-like"/>
    <property type="match status" value="2"/>
</dbReference>
<accession>A0AAD4CKY3</accession>
<dbReference type="GO" id="GO:0043531">
    <property type="term" value="F:ADP binding"/>
    <property type="evidence" value="ECO:0007669"/>
    <property type="project" value="InterPro"/>
</dbReference>
<dbReference type="Pfam" id="PF13374">
    <property type="entry name" value="TPR_10"/>
    <property type="match status" value="1"/>
</dbReference>
<dbReference type="GO" id="GO:0009116">
    <property type="term" value="P:nucleoside metabolic process"/>
    <property type="evidence" value="ECO:0007669"/>
    <property type="project" value="InterPro"/>
</dbReference>
<sequence length="993" mass="110933">MHPISGNDFAIAIICALTLEADTVEGVFDETFDRLGKIYGKTQGDANSYITGKIGGHNVVLCSMPGAGKRSAARVTSSLVTSYPKIQLALVVGVCGGAPYPSGGREIFLGDVVVSDAIVEYDFGRQYPGGFQRKENVKNTLKRPHYTIETLLRGLCVRRTHSEFCEQMLEHLRGVQQLDPKWLRPSLNDNLFEASHRHRHHGPDSVTPLVCCGSPPGMCEEALRNDCNAVGCNERQLYAAATGAASAKALVELWPTTRNDENIDFHLPLDLTTVPAIEQFIGRHDDLDQLWEYLQPGIPPSRKVAILHGLGGIGKTQLAIHFARSHKDDYSAILWVSGKDRSTLIQSLSSYFPKIQELSTDLGVATTTRGETEQRADQVLQWLAKPDNSRWLIIFDNIDEYSPLQDGNSGGYDIHQFFPKTDHGSILITSRLQQLVELGRSFPVQRLAKIDAIKLLLQSRGLSTHVAIDTNNEKDITLLVRRLGGLPLAISIAGAFMRETGTTSSEYLQYYQNSWSKLQSLSTAGRHYQQGNIAETWKLSYDEVRKRDPTAAALLLFLAHLDNRDIWYELVRHGNNHHNVPDWFSDAIRSPLAFKTSLKTLIGFSLVETKERGGNYAIHPVVQDWCLHISATENLTPELSELALVAVGYMVPKKDSRDYGSLHQRLMPHANYLLEMHQFDQLSNQASGTGVPVEPADHGNLKRAENMYQQLISRKTRVLGHEHISTLDTTHNLGIIYYAQGRLEEAEEIYERVLSLSPDHGFLPNTVSNLAHVYRSRGKLEDAEKMYQQALRDQEKTLGPDDLSTLATVHSLGQIYVDQGKMDQAEEMYWKALTAKEKILGSEHPSALETVTNLGNLYYNQGQLHPAETMYQRALAGRQKALGPDHISTLEAVNNLGSLFSDQGKLDEAEEMYQRALIGKEKILGPDHESTLSTVNNLGTIYRQQGRLEEAEKMYQQVLERTERRAGPDHISTFSTLNNLGILYKIQGMPEAE</sequence>
<dbReference type="SMART" id="SM00028">
    <property type="entry name" value="TPR"/>
    <property type="match status" value="6"/>
</dbReference>
<dbReference type="Proteomes" id="UP001194746">
    <property type="component" value="Unassembled WGS sequence"/>
</dbReference>
<dbReference type="Pfam" id="PF00931">
    <property type="entry name" value="NB-ARC"/>
    <property type="match status" value="1"/>
</dbReference>
<reference evidence="5" key="1">
    <citation type="journal article" date="2019" name="Beilstein J. Org. Chem.">
        <title>Nanangenines: drimane sesquiterpenoids as the dominant metabolite cohort of a novel Australian fungus, Aspergillus nanangensis.</title>
        <authorList>
            <person name="Lacey H.J."/>
            <person name="Gilchrist C.L.M."/>
            <person name="Crombie A."/>
            <person name="Kalaitzis J.A."/>
            <person name="Vuong D."/>
            <person name="Rutledge P.J."/>
            <person name="Turner P."/>
            <person name="Pitt J.I."/>
            <person name="Lacey E."/>
            <person name="Chooi Y.H."/>
            <person name="Piggott A.M."/>
        </authorList>
    </citation>
    <scope>NUCLEOTIDE SEQUENCE</scope>
    <source>
        <strain evidence="5">MST-FP2251</strain>
    </source>
</reference>
<protein>
    <submittedName>
        <fullName evidence="5">Uncharacterized protein</fullName>
    </submittedName>
</protein>
<evidence type="ECO:0000313" key="5">
    <source>
        <dbReference type="EMBL" id="KAF9887507.1"/>
    </source>
</evidence>